<dbReference type="RefSeq" id="WP_091848697.1">
    <property type="nucleotide sequence ID" value="NZ_FOHZ01000001.1"/>
</dbReference>
<dbReference type="STRING" id="430453.SAMN04487962_101484"/>
<keyword evidence="2" id="KW-1185">Reference proteome</keyword>
<protein>
    <submittedName>
        <fullName evidence="1">Cell division inhibitor SulA</fullName>
    </submittedName>
</protein>
<dbReference type="GO" id="GO:0051782">
    <property type="term" value="P:negative regulation of cell division"/>
    <property type="evidence" value="ECO:0007669"/>
    <property type="project" value="InterPro"/>
</dbReference>
<dbReference type="Pfam" id="PF03846">
    <property type="entry name" value="SulA"/>
    <property type="match status" value="1"/>
</dbReference>
<keyword evidence="1" id="KW-0131">Cell cycle</keyword>
<sequence length="139" mass="15513">MEQLGLSVNTELLPVAEPAPEPRGNVTEVILPPGQVENFQLLLPMLTQLNQERRWLAWIDPPQELVSKWQTMHGIVASELLVLRSSRDYSAFELAERALGAGTCHAVVMWTTRLSNRDFGALEQASARGQSHGVILRCR</sequence>
<evidence type="ECO:0000313" key="2">
    <source>
        <dbReference type="Proteomes" id="UP000198762"/>
    </source>
</evidence>
<proteinExistence type="predicted"/>
<keyword evidence="1" id="KW-0132">Cell division</keyword>
<gene>
    <name evidence="1" type="ORF">SAMN04487962_101484</name>
</gene>
<dbReference type="GO" id="GO:0009432">
    <property type="term" value="P:SOS response"/>
    <property type="evidence" value="ECO:0007669"/>
    <property type="project" value="InterPro"/>
</dbReference>
<dbReference type="EMBL" id="FOHZ01000001">
    <property type="protein sequence ID" value="SES76784.1"/>
    <property type="molecule type" value="Genomic_DNA"/>
</dbReference>
<dbReference type="InterPro" id="IPR004596">
    <property type="entry name" value="Cell_div_suppressor_SulA"/>
</dbReference>
<dbReference type="Gene3D" id="3.40.50.300">
    <property type="entry name" value="P-loop containing nucleotide triphosphate hydrolases"/>
    <property type="match status" value="1"/>
</dbReference>
<dbReference type="SUPFAM" id="SSF52540">
    <property type="entry name" value="P-loop containing nucleoside triphosphate hydrolases"/>
    <property type="match status" value="1"/>
</dbReference>
<evidence type="ECO:0000313" key="1">
    <source>
        <dbReference type="EMBL" id="SES76784.1"/>
    </source>
</evidence>
<dbReference type="AlphaFoldDB" id="A0A1H9Z7F4"/>
<name>A0A1H9Z7F4_9GAMM</name>
<organism evidence="1 2">
    <name type="scientific">Marinobacter segnicrescens</name>
    <dbReference type="NCBI Taxonomy" id="430453"/>
    <lineage>
        <taxon>Bacteria</taxon>
        <taxon>Pseudomonadati</taxon>
        <taxon>Pseudomonadota</taxon>
        <taxon>Gammaproteobacteria</taxon>
        <taxon>Pseudomonadales</taxon>
        <taxon>Marinobacteraceae</taxon>
        <taxon>Marinobacter</taxon>
    </lineage>
</organism>
<dbReference type="InterPro" id="IPR027417">
    <property type="entry name" value="P-loop_NTPase"/>
</dbReference>
<reference evidence="2" key="1">
    <citation type="submission" date="2016-10" db="EMBL/GenBank/DDBJ databases">
        <authorList>
            <person name="Varghese N."/>
            <person name="Submissions S."/>
        </authorList>
    </citation>
    <scope>NUCLEOTIDE SEQUENCE [LARGE SCALE GENOMIC DNA]</scope>
    <source>
        <strain evidence="2">CGMCC 1.6489</strain>
    </source>
</reference>
<dbReference type="Proteomes" id="UP000198762">
    <property type="component" value="Unassembled WGS sequence"/>
</dbReference>
<accession>A0A1H9Z7F4</accession>
<dbReference type="GO" id="GO:0051301">
    <property type="term" value="P:cell division"/>
    <property type="evidence" value="ECO:0007669"/>
    <property type="project" value="UniProtKB-KW"/>
</dbReference>
<dbReference type="PIRSF" id="PIRSF003093">
    <property type="entry name" value="SulA"/>
    <property type="match status" value="1"/>
</dbReference>
<dbReference type="OrthoDB" id="9811176at2"/>